<dbReference type="EMBL" id="JBIYXZ010002078">
    <property type="protein sequence ID" value="KAL3053964.1"/>
    <property type="molecule type" value="Genomic_DNA"/>
</dbReference>
<dbReference type="Pfam" id="PF00069">
    <property type="entry name" value="Pkinase"/>
    <property type="match status" value="1"/>
</dbReference>
<dbReference type="SUPFAM" id="SSF52266">
    <property type="entry name" value="SGNH hydrolase"/>
    <property type="match status" value="1"/>
</dbReference>
<dbReference type="GO" id="GO:0005524">
    <property type="term" value="F:ATP binding"/>
    <property type="evidence" value="ECO:0007669"/>
    <property type="project" value="UniProtKB-KW"/>
</dbReference>
<feature type="compositionally biased region" description="Polar residues" evidence="6">
    <location>
        <begin position="352"/>
        <end position="363"/>
    </location>
</feature>
<keyword evidence="2" id="KW-0808">Transferase</keyword>
<evidence type="ECO:0000313" key="9">
    <source>
        <dbReference type="Proteomes" id="UP001619887"/>
    </source>
</evidence>
<name>A0ABD2GIT7_PAGBO</name>
<dbReference type="InterPro" id="IPR008266">
    <property type="entry name" value="Tyr_kinase_AS"/>
</dbReference>
<evidence type="ECO:0000256" key="2">
    <source>
        <dbReference type="ARBA" id="ARBA00022679"/>
    </source>
</evidence>
<keyword evidence="9" id="KW-1185">Reference proteome</keyword>
<dbReference type="GO" id="GO:0004674">
    <property type="term" value="F:protein serine/threonine kinase activity"/>
    <property type="evidence" value="ECO:0007669"/>
    <property type="project" value="UniProtKB-KW"/>
</dbReference>
<keyword evidence="1" id="KW-0723">Serine/threonine-protein kinase</keyword>
<evidence type="ECO:0000256" key="3">
    <source>
        <dbReference type="ARBA" id="ARBA00022741"/>
    </source>
</evidence>
<feature type="region of interest" description="Disordered" evidence="6">
    <location>
        <begin position="434"/>
        <end position="477"/>
    </location>
</feature>
<dbReference type="PANTHER" id="PTHR24058:SF17">
    <property type="entry name" value="HOMEODOMAIN INTERACTING PROTEIN KINASE, ISOFORM D"/>
    <property type="match status" value="1"/>
</dbReference>
<dbReference type="PROSITE" id="PS00109">
    <property type="entry name" value="PROTEIN_KINASE_TYR"/>
    <property type="match status" value="1"/>
</dbReference>
<dbReference type="Gene3D" id="3.30.200.20">
    <property type="entry name" value="Phosphorylase Kinase, domain 1"/>
    <property type="match status" value="1"/>
</dbReference>
<protein>
    <recommendedName>
        <fullName evidence="7">Protein kinase domain-containing protein</fullName>
    </recommendedName>
</protein>
<feature type="domain" description="Protein kinase" evidence="7">
    <location>
        <begin position="24"/>
        <end position="339"/>
    </location>
</feature>
<feature type="region of interest" description="Disordered" evidence="6">
    <location>
        <begin position="522"/>
        <end position="569"/>
    </location>
</feature>
<comment type="caution">
    <text evidence="8">The sequence shown here is derived from an EMBL/GenBank/DDBJ whole genome shotgun (WGS) entry which is preliminary data.</text>
</comment>
<evidence type="ECO:0000313" key="8">
    <source>
        <dbReference type="EMBL" id="KAL3053964.1"/>
    </source>
</evidence>
<dbReference type="Gene3D" id="1.10.510.10">
    <property type="entry name" value="Transferase(Phosphotransferase) domain 1"/>
    <property type="match status" value="1"/>
</dbReference>
<evidence type="ECO:0000259" key="7">
    <source>
        <dbReference type="PROSITE" id="PS50011"/>
    </source>
</evidence>
<evidence type="ECO:0000256" key="1">
    <source>
        <dbReference type="ARBA" id="ARBA00022527"/>
    </source>
</evidence>
<organism evidence="8 9">
    <name type="scientific">Pagothenia borchgrevinki</name>
    <name type="common">Bald rockcod</name>
    <name type="synonym">Trematomus borchgrevinki</name>
    <dbReference type="NCBI Taxonomy" id="8213"/>
    <lineage>
        <taxon>Eukaryota</taxon>
        <taxon>Metazoa</taxon>
        <taxon>Chordata</taxon>
        <taxon>Craniata</taxon>
        <taxon>Vertebrata</taxon>
        <taxon>Euteleostomi</taxon>
        <taxon>Actinopterygii</taxon>
        <taxon>Neopterygii</taxon>
        <taxon>Teleostei</taxon>
        <taxon>Neoteleostei</taxon>
        <taxon>Acanthomorphata</taxon>
        <taxon>Eupercaria</taxon>
        <taxon>Perciformes</taxon>
        <taxon>Notothenioidei</taxon>
        <taxon>Nototheniidae</taxon>
        <taxon>Pagothenia</taxon>
    </lineage>
</organism>
<dbReference type="InterPro" id="IPR011009">
    <property type="entry name" value="Kinase-like_dom_sf"/>
</dbReference>
<dbReference type="Proteomes" id="UP001619887">
    <property type="component" value="Unassembled WGS sequence"/>
</dbReference>
<gene>
    <name evidence="8" type="ORF">OYC64_006312</name>
</gene>
<keyword evidence="3" id="KW-0547">Nucleotide-binding</keyword>
<dbReference type="PROSITE" id="PS50011">
    <property type="entry name" value="PROTEIN_KINASE_DOM"/>
    <property type="match status" value="1"/>
</dbReference>
<evidence type="ECO:0000256" key="5">
    <source>
        <dbReference type="ARBA" id="ARBA00022840"/>
    </source>
</evidence>
<dbReference type="SUPFAM" id="SSF56112">
    <property type="entry name" value="Protein kinase-like (PK-like)"/>
    <property type="match status" value="1"/>
</dbReference>
<dbReference type="InterPro" id="IPR000719">
    <property type="entry name" value="Prot_kinase_dom"/>
</dbReference>
<accession>A0ABD2GIT7</accession>
<feature type="compositionally biased region" description="Polar residues" evidence="6">
    <location>
        <begin position="556"/>
        <end position="569"/>
    </location>
</feature>
<evidence type="ECO:0000256" key="4">
    <source>
        <dbReference type="ARBA" id="ARBA00022777"/>
    </source>
</evidence>
<keyword evidence="4" id="KW-0418">Kinase</keyword>
<sequence length="1379" mass="152215">MAASFDSDLQVIRGAKLSSKFSDYLVLDLIGQGAFAKVTKCVKSATNETVAVRITKTQTEKEHSILQKLRSFDSDVGNFVRWDTSFLYKDHLCQEFELLDMNLKEFVHTRKTLSLPLKDIRPIVHQVATALKVLKDLGITHTDVRPENIMLVDHLRQPLKVKLIDFGSACDATKAEQVPSMQHTWYMAPEAMLGLLCDEPIDMWSLGCIAVELFLGSPLYPGSCEYDMICKITQTQGEMPGHLLNAGLKTRKFYLNTCPNKWTLMTPHEYGGMSVIDGMFSSLDDLKKVQPKQDSHASKAHAMRDKADLENFVELVKQMLQLDPIQRITPSQVLQHLFVTTSHQMDFCPPQSLRSTQQPSSKTRYFPGAKSPHKPLKLVENTSSITLIQPQRKRKRVSAGNRCRECASPVRKKRRTCGGRPSVKRRYWEIPEGTRGFGDFTSPERKKRRLWEDKPTPKRRYSKARKRNPKTSSSGKNMRRICENALLLVNKPIGSISNGSPITLKIPSPEKMKGELTPLVERSSGKMSSGSPTVPKIPSREKMVGKVTPQVKRPSGQISGGSTTVSKFSSPEKMIWEATPLAKSTSGQMSWGSTTIPNIPSPEKMIWEATPLAKSTSGQMSWGSTTIPNIPSPEKMIWEATPLAKSTSGQMSWGSTTTPKISSPEKMIWEATPLVNRPSGQMSWGSTTTPQISSPEKMIWEATPLAKSTSGQMSWGSTTTPKISSPEKMIWEATPLVNRPSGQMSWGSTTTPKISSPEKMIWEATPLAKSTSGQMSWGSTTTPKISSPEKMIWEATPLAKSTSGQMSWGSTTTPKISSPEKMIWEATPLAKSTSGQMSWGRTTIPNIPSPEKMIWEATPLAKSTSGQMSWGSTTIPKIPSPEKMIWEATPLVNRPSGQMSWGSTTTPQISSPEKMIWEATPLAKSTSGQMSWGSTTTPQISSPEKMIWEATPLVNRPSGQMSWGSTTTPQISSPEKMIWEATPLVNRPSGQMSWGSTTTPKISSPEKMIWEATPLVNRPSGQMSWGSTTTPHISSPEKMIWEATPLAKSTSGQMSWGSTTTPKISSPEKMIWEATPLAKSTSGQMSWGSTTTPKISSPEKMIWEATPLAKSTSVQMSWGSTTTPKISSPEKMIWEATPLAKSPQISLLSKGLKSIVITQEKDTTMLPSTSKDAASTVTQQKSLNQGVDKNGKTLIWIIGSGYVQRGEVAAYENFGENFGLDVKVQWFGTGGMLWKGVLPRFQAELSKSQRPPDILVIHAGGNSLGTMPAMNLSSVMNNELMKLHSQFPSMAIAYSCITERQVWRNGPPGKVNYDRKCVNTFMQKAVGNLGGEVIQHPLLRFFDNNIYLPDGVNFSKKGNEIFVSSIRSVVMKILQKSHT</sequence>
<reference evidence="8 9" key="1">
    <citation type="journal article" date="2022" name="G3 (Bethesda)">
        <title>Evaluating Illumina-, Nanopore-, and PacBio-based genome assembly strategies with the bald notothen, Trematomus borchgrevinki.</title>
        <authorList>
            <person name="Rayamajhi N."/>
            <person name="Cheng C.C."/>
            <person name="Catchen J.M."/>
        </authorList>
    </citation>
    <scope>NUCLEOTIDE SEQUENCE [LARGE SCALE GENOMIC DNA]</scope>
    <source>
        <strain evidence="8">AGRC-2024</strain>
    </source>
</reference>
<keyword evidence="5" id="KW-0067">ATP-binding</keyword>
<evidence type="ECO:0000256" key="6">
    <source>
        <dbReference type="SAM" id="MobiDB-lite"/>
    </source>
</evidence>
<dbReference type="PANTHER" id="PTHR24058">
    <property type="entry name" value="DUAL SPECIFICITY PROTEIN KINASE"/>
    <property type="match status" value="1"/>
</dbReference>
<dbReference type="InterPro" id="IPR036514">
    <property type="entry name" value="SGNH_hydro_sf"/>
</dbReference>
<dbReference type="InterPro" id="IPR050494">
    <property type="entry name" value="Ser_Thr_dual-spec_kinase"/>
</dbReference>
<feature type="region of interest" description="Disordered" evidence="6">
    <location>
        <begin position="350"/>
        <end position="373"/>
    </location>
</feature>
<proteinExistence type="predicted"/>
<reference evidence="8 9" key="2">
    <citation type="journal article" date="2024" name="G3 (Bethesda)">
        <title>The genome of the cryopelagic Antarctic bald notothen, Trematomus borchgrevinki.</title>
        <authorList>
            <person name="Rayamajhi N."/>
            <person name="Rivera-Colon A.G."/>
            <person name="Minhas B.F."/>
            <person name="Cheng C.C."/>
            <person name="Catchen J.M."/>
        </authorList>
    </citation>
    <scope>NUCLEOTIDE SEQUENCE [LARGE SCALE GENOMIC DNA]</scope>
    <source>
        <strain evidence="8">AGRC-2024</strain>
    </source>
</reference>
<dbReference type="Gene3D" id="3.40.50.1110">
    <property type="entry name" value="SGNH hydrolase"/>
    <property type="match status" value="1"/>
</dbReference>
<feature type="compositionally biased region" description="Basic residues" evidence="6">
    <location>
        <begin position="457"/>
        <end position="469"/>
    </location>
</feature>